<dbReference type="Gene3D" id="3.50.50.60">
    <property type="entry name" value="FAD/NAD(P)-binding domain"/>
    <property type="match status" value="2"/>
</dbReference>
<dbReference type="Proteomes" id="UP000609531">
    <property type="component" value="Unassembled WGS sequence"/>
</dbReference>
<dbReference type="PANTHER" id="PTHR46056">
    <property type="entry name" value="LONG-CHAIN-ALCOHOL OXIDASE"/>
    <property type="match status" value="1"/>
</dbReference>
<dbReference type="SUPFAM" id="SSF54373">
    <property type="entry name" value="FAD-linked reductases, C-terminal domain"/>
    <property type="match status" value="1"/>
</dbReference>
<name>A0A934MFI6_9HYPH</name>
<comment type="similarity">
    <text evidence="1">Belongs to the GMC oxidoreductase family.</text>
</comment>
<accession>A0A934MFI6</accession>
<evidence type="ECO:0000256" key="2">
    <source>
        <dbReference type="ARBA" id="ARBA00022630"/>
    </source>
</evidence>
<evidence type="ECO:0000256" key="4">
    <source>
        <dbReference type="ARBA" id="ARBA00023002"/>
    </source>
</evidence>
<evidence type="ECO:0000313" key="8">
    <source>
        <dbReference type="Proteomes" id="UP000609531"/>
    </source>
</evidence>
<dbReference type="RefSeq" id="WP_198881403.1">
    <property type="nucleotide sequence ID" value="NZ_JAEKJA010000005.1"/>
</dbReference>
<dbReference type="Pfam" id="PF05199">
    <property type="entry name" value="GMC_oxred_C"/>
    <property type="match status" value="1"/>
</dbReference>
<proteinExistence type="inferred from homology"/>
<comment type="caution">
    <text evidence="7">The sequence shown here is derived from an EMBL/GenBank/DDBJ whole genome shotgun (WGS) entry which is preliminary data.</text>
</comment>
<evidence type="ECO:0000259" key="6">
    <source>
        <dbReference type="Pfam" id="PF05199"/>
    </source>
</evidence>
<dbReference type="EMBL" id="JAEKJA010000005">
    <property type="protein sequence ID" value="MBJ3775513.1"/>
    <property type="molecule type" value="Genomic_DNA"/>
</dbReference>
<dbReference type="PANTHER" id="PTHR46056:SF12">
    <property type="entry name" value="LONG-CHAIN-ALCOHOL OXIDASE"/>
    <property type="match status" value="1"/>
</dbReference>
<reference evidence="7" key="1">
    <citation type="submission" date="2020-12" db="EMBL/GenBank/DDBJ databases">
        <title>Bacterial taxonomy.</title>
        <authorList>
            <person name="Pan X."/>
        </authorList>
    </citation>
    <scope>NUCLEOTIDE SEQUENCE</scope>
    <source>
        <strain evidence="7">B2012</strain>
    </source>
</reference>
<keyword evidence="4" id="KW-0560">Oxidoreductase</keyword>
<dbReference type="Pfam" id="PF13450">
    <property type="entry name" value="NAD_binding_8"/>
    <property type="match status" value="1"/>
</dbReference>
<feature type="domain" description="Glucose-methanol-choline oxidoreductase N-terminal" evidence="5">
    <location>
        <begin position="86"/>
        <end position="282"/>
    </location>
</feature>
<dbReference type="GO" id="GO:0050660">
    <property type="term" value="F:flavin adenine dinucleotide binding"/>
    <property type="evidence" value="ECO:0007669"/>
    <property type="project" value="InterPro"/>
</dbReference>
<dbReference type="SUPFAM" id="SSF51905">
    <property type="entry name" value="FAD/NAD(P)-binding domain"/>
    <property type="match status" value="1"/>
</dbReference>
<dbReference type="GO" id="GO:0016614">
    <property type="term" value="F:oxidoreductase activity, acting on CH-OH group of donors"/>
    <property type="evidence" value="ECO:0007669"/>
    <property type="project" value="InterPro"/>
</dbReference>
<evidence type="ECO:0000313" key="7">
    <source>
        <dbReference type="EMBL" id="MBJ3775513.1"/>
    </source>
</evidence>
<dbReference type="Pfam" id="PF00732">
    <property type="entry name" value="GMC_oxred_N"/>
    <property type="match status" value="1"/>
</dbReference>
<dbReference type="InterPro" id="IPR007867">
    <property type="entry name" value="GMC_OxRtase_C"/>
</dbReference>
<dbReference type="InterPro" id="IPR000172">
    <property type="entry name" value="GMC_OxRdtase_N"/>
</dbReference>
<organism evidence="7 8">
    <name type="scientific">Acuticoccus mangrovi</name>
    <dbReference type="NCBI Taxonomy" id="2796142"/>
    <lineage>
        <taxon>Bacteria</taxon>
        <taxon>Pseudomonadati</taxon>
        <taxon>Pseudomonadota</taxon>
        <taxon>Alphaproteobacteria</taxon>
        <taxon>Hyphomicrobiales</taxon>
        <taxon>Amorphaceae</taxon>
        <taxon>Acuticoccus</taxon>
    </lineage>
</organism>
<sequence>MTAHYQLDDDGVVVIIGSGAGGGTLANELAQKGIDVVLLEAGPHLTADDFVNDEWGGYEMLSWLDKRTSSGNWRVAKDHPTAPSWSCKVVGGTTVHWSACCYRLIEDEMRARTVYGDVPGASLIDWPITLADLEPYYDKAEAKMGVTRTHGLPALPPNNNFKVMYAGAKALGYDSVSTGRHAINSVPYDGRPATIEDGFTITGDKVGSRWSTLNVEIPRGLATGKLELRAECCAVQIEHDAAGKASAVVYVDAGGMTRRQKARAVVLAGNCVESSRLLLYSTSALFPNGLANGWGHVGRHYLRHIIQTVWSIFDKPVNMHRGEIMIGMLDEFAHHDPSRGFAGGYYVELNSMGLPTTAAFLDPGWWGRDFASVMEQYANMAGIFMSGEDMPQPDNRITLTDDVDTYGVPVANIHYDEHDNDLKMRSHGYKTLSGIHKAAGAKRSIEAPAYPASHNLGSNRMSARAEDGVLDGHGRAHEVANLFVCDGSQFATGGACNPTLTIVALAIRQADFIAKEMAGGAL</sequence>
<protein>
    <submittedName>
        <fullName evidence="7">GMC family oxidoreductase</fullName>
    </submittedName>
</protein>
<feature type="domain" description="Glucose-methanol-choline oxidoreductase C-terminal" evidence="6">
    <location>
        <begin position="391"/>
        <end position="506"/>
    </location>
</feature>
<evidence type="ECO:0000256" key="3">
    <source>
        <dbReference type="ARBA" id="ARBA00022827"/>
    </source>
</evidence>
<keyword evidence="8" id="KW-1185">Reference proteome</keyword>
<evidence type="ECO:0000256" key="1">
    <source>
        <dbReference type="ARBA" id="ARBA00010790"/>
    </source>
</evidence>
<evidence type="ECO:0000259" key="5">
    <source>
        <dbReference type="Pfam" id="PF00732"/>
    </source>
</evidence>
<dbReference type="InterPro" id="IPR036188">
    <property type="entry name" value="FAD/NAD-bd_sf"/>
</dbReference>
<keyword evidence="3" id="KW-0274">FAD</keyword>
<dbReference type="AlphaFoldDB" id="A0A934MFI6"/>
<keyword evidence="2" id="KW-0285">Flavoprotein</keyword>
<gene>
    <name evidence="7" type="ORF">JCR33_07450</name>
</gene>